<accession>A0A843YWN4</accession>
<protein>
    <recommendedName>
        <fullName evidence="2">NERD domain-containing protein</fullName>
    </recommendedName>
</protein>
<dbReference type="Pfam" id="PF08378">
    <property type="entry name" value="NERD"/>
    <property type="match status" value="1"/>
</dbReference>
<keyword evidence="4" id="KW-1185">Reference proteome</keyword>
<feature type="transmembrane region" description="Helical" evidence="1">
    <location>
        <begin position="83"/>
        <end position="100"/>
    </location>
</feature>
<evidence type="ECO:0000259" key="2">
    <source>
        <dbReference type="PROSITE" id="PS50965"/>
    </source>
</evidence>
<feature type="domain" description="NERD" evidence="2">
    <location>
        <begin position="149"/>
        <end position="272"/>
    </location>
</feature>
<keyword evidence="1" id="KW-0812">Transmembrane</keyword>
<dbReference type="EMBL" id="WINI01000008">
    <property type="protein sequence ID" value="MQR02113.1"/>
    <property type="molecule type" value="Genomic_DNA"/>
</dbReference>
<feature type="transmembrane region" description="Helical" evidence="1">
    <location>
        <begin position="112"/>
        <end position="132"/>
    </location>
</feature>
<dbReference type="InterPro" id="IPR011528">
    <property type="entry name" value="NERD"/>
</dbReference>
<comment type="caution">
    <text evidence="3">The sequence shown here is derived from an EMBL/GenBank/DDBJ whole genome shotgun (WGS) entry which is preliminary data.</text>
</comment>
<feature type="transmembrane region" description="Helical" evidence="1">
    <location>
        <begin position="29"/>
        <end position="56"/>
    </location>
</feature>
<organism evidence="3 4">
    <name type="scientific">Glaciimonas soli</name>
    <dbReference type="NCBI Taxonomy" id="2590999"/>
    <lineage>
        <taxon>Bacteria</taxon>
        <taxon>Pseudomonadati</taxon>
        <taxon>Pseudomonadota</taxon>
        <taxon>Betaproteobacteria</taxon>
        <taxon>Burkholderiales</taxon>
        <taxon>Oxalobacteraceae</taxon>
        <taxon>Glaciimonas</taxon>
    </lineage>
</organism>
<gene>
    <name evidence="3" type="ORF">GEV47_15665</name>
</gene>
<keyword evidence="1" id="KW-1133">Transmembrane helix</keyword>
<dbReference type="OrthoDB" id="8770658at2"/>
<name>A0A843YWN4_9BURK</name>
<dbReference type="AlphaFoldDB" id="A0A843YWN4"/>
<evidence type="ECO:0000313" key="4">
    <source>
        <dbReference type="Proteomes" id="UP000451565"/>
    </source>
</evidence>
<proteinExistence type="predicted"/>
<keyword evidence="1" id="KW-0472">Membrane</keyword>
<dbReference type="PROSITE" id="PS50965">
    <property type="entry name" value="NERD"/>
    <property type="match status" value="1"/>
</dbReference>
<evidence type="ECO:0000256" key="1">
    <source>
        <dbReference type="SAM" id="Phobius"/>
    </source>
</evidence>
<evidence type="ECO:0000313" key="3">
    <source>
        <dbReference type="EMBL" id="MQR02113.1"/>
    </source>
</evidence>
<reference evidence="3 4" key="1">
    <citation type="submission" date="2019-10" db="EMBL/GenBank/DDBJ databases">
        <title>Glaciimonas soli sp. nov., a psychrophilic bacterium isolated from the forest soil of a high elevation mountain in Taiwan.</title>
        <authorList>
            <person name="Wang L.-T."/>
            <person name="Shieh W.Y."/>
        </authorList>
    </citation>
    <scope>NUCLEOTIDE SEQUENCE [LARGE SCALE GENOMIC DNA]</scope>
    <source>
        <strain evidence="3 4">GS1</strain>
    </source>
</reference>
<dbReference type="Proteomes" id="UP000451565">
    <property type="component" value="Unassembled WGS sequence"/>
</dbReference>
<dbReference type="RefSeq" id="WP_153235738.1">
    <property type="nucleotide sequence ID" value="NZ_WINI01000008.1"/>
</dbReference>
<sequence>MRHPSVTRPERKAIMSRQNNKNDDFITKAMGAVLGLGFVAIIWVTTMAMLAIFFFLKRPIARALRLEWCSTSCPWMKWLYRPIKWLAGILFLLVLIGVAQKLSVTSAHIDQIMFYVLALCVALCCGLLFNILHWMEQYSEDPAIQKKLAGIAAERYVQKLIDDSQHVFPASRAFHGKLFVFNEHTPNEFSVEADHIFITERNIFVIETKCKSGTISAGVDSPMWKVSSPHGDTDMRNALKQAKNAARVLQRQAALPCEIIPLVVIKGNNVKIVDGPTNVLIATDLINVLLAFEHGKPHPILDPASVATLLLLHINDDPAAMKKHIERAYTARVRTDRTEIVNAASIR</sequence>